<comment type="caution">
    <text evidence="2">The sequence shown here is derived from an EMBL/GenBank/DDBJ whole genome shotgun (WGS) entry which is preliminary data.</text>
</comment>
<evidence type="ECO:0000313" key="2">
    <source>
        <dbReference type="EMBL" id="KAH9810914.1"/>
    </source>
</evidence>
<keyword evidence="3" id="KW-1185">Reference proteome</keyword>
<sequence>MGEQSKIKNLTPNPLNLAKAQRKWTLSSCIVSRTLPTTYRREPGAAGKAIPESKGRGRRQRSTLLEEYEDVEAYAMGWAYQAVTVIWSGVWDGLSEEA</sequence>
<dbReference type="AlphaFoldDB" id="A0A9W7SIS0"/>
<dbReference type="EMBL" id="RIBY02002500">
    <property type="protein sequence ID" value="KAH9810914.1"/>
    <property type="molecule type" value="Genomic_DNA"/>
</dbReference>
<feature type="region of interest" description="Disordered" evidence="1">
    <location>
        <begin position="41"/>
        <end position="61"/>
    </location>
</feature>
<dbReference type="Proteomes" id="UP001138500">
    <property type="component" value="Unassembled WGS sequence"/>
</dbReference>
<proteinExistence type="predicted"/>
<protein>
    <submittedName>
        <fullName evidence="2">Uncharacterized protein</fullName>
    </submittedName>
</protein>
<organism evidence="2 3">
    <name type="scientific">Teratosphaeria destructans</name>
    <dbReference type="NCBI Taxonomy" id="418781"/>
    <lineage>
        <taxon>Eukaryota</taxon>
        <taxon>Fungi</taxon>
        <taxon>Dikarya</taxon>
        <taxon>Ascomycota</taxon>
        <taxon>Pezizomycotina</taxon>
        <taxon>Dothideomycetes</taxon>
        <taxon>Dothideomycetidae</taxon>
        <taxon>Mycosphaerellales</taxon>
        <taxon>Teratosphaeriaceae</taxon>
        <taxon>Teratosphaeria</taxon>
    </lineage>
</organism>
<reference evidence="2 3" key="1">
    <citation type="journal article" date="2018" name="IMA Fungus">
        <title>IMA Genome-F 10: Nine draft genome sequences of Claviceps purpurea s.lat., including C. arundinis, C. humidiphila, and C. cf. spartinae, pseudomolecules for the pitch canker pathogen Fusarium circinatum, draft genome of Davidsoniella eucalypti, Grosmannia galeiformis, Quambalaria eucalypti, and Teratosphaeria destructans.</title>
        <authorList>
            <person name="Wingfield B.D."/>
            <person name="Liu M."/>
            <person name="Nguyen H.D."/>
            <person name="Lane F.A."/>
            <person name="Morgan S.W."/>
            <person name="De Vos L."/>
            <person name="Wilken P.M."/>
            <person name="Duong T.A."/>
            <person name="Aylward J."/>
            <person name="Coetzee M.P."/>
            <person name="Dadej K."/>
            <person name="De Beer Z.W."/>
            <person name="Findlay W."/>
            <person name="Havenga M."/>
            <person name="Kolarik M."/>
            <person name="Menzies J.G."/>
            <person name="Naidoo K."/>
            <person name="Pochopski O."/>
            <person name="Shoukouhi P."/>
            <person name="Santana Q.C."/>
            <person name="Seifert K.A."/>
            <person name="Soal N."/>
            <person name="Steenkamp E.T."/>
            <person name="Tatham C.T."/>
            <person name="van der Nest M.A."/>
            <person name="Wingfield M.J."/>
        </authorList>
    </citation>
    <scope>NUCLEOTIDE SEQUENCE [LARGE SCALE GENOMIC DNA]</scope>
    <source>
        <strain evidence="2">CMW44962</strain>
    </source>
</reference>
<accession>A0A9W7SIS0</accession>
<reference evidence="2 3" key="2">
    <citation type="journal article" date="2021" name="Curr. Genet.">
        <title>Genetic response to nitrogen starvation in the aggressive Eucalyptus foliar pathogen Teratosphaeria destructans.</title>
        <authorList>
            <person name="Havenga M."/>
            <person name="Wingfield B.D."/>
            <person name="Wingfield M.J."/>
            <person name="Dreyer L.L."/>
            <person name="Roets F."/>
            <person name="Aylward J."/>
        </authorList>
    </citation>
    <scope>NUCLEOTIDE SEQUENCE [LARGE SCALE GENOMIC DNA]</scope>
    <source>
        <strain evidence="2">CMW44962</strain>
    </source>
</reference>
<evidence type="ECO:0000256" key="1">
    <source>
        <dbReference type="SAM" id="MobiDB-lite"/>
    </source>
</evidence>
<evidence type="ECO:0000313" key="3">
    <source>
        <dbReference type="Proteomes" id="UP001138500"/>
    </source>
</evidence>
<gene>
    <name evidence="2" type="ORF">Tdes44962_MAKER05941</name>
</gene>
<name>A0A9W7SIS0_9PEZI</name>